<sequence>MRAIIVTRPGQADGFGVEELPDPEPAAGQIRIRMVGAAVNPADLHLIDGWGRAMAGVAPERRLGVGLDVAGVVDMAGPNVHDLGVGTPVAALTFPHAPYSAAGTAAEYVIVPAADAAPVPNGLDLLDAATVPLNSLTADQLLARLGPAEGRRLLVTGAAGGVGGYAVGLAALAGWAVTALARPSDTDFLIRAGAVATITRLEEAADFDAVLDGARLNGAALRAVRDGGIYAGVFPGLEPKPERGITITSGVVVPDGHRLREILGLTAQQKLAARRAGTVSLENAAQAYQALRDGGQRGRWVLTP</sequence>
<dbReference type="EC" id="1.-.-.-" evidence="2"/>
<keyword evidence="3" id="KW-1185">Reference proteome</keyword>
<dbReference type="Gene3D" id="3.90.180.10">
    <property type="entry name" value="Medium-chain alcohol dehydrogenases, catalytic domain"/>
    <property type="match status" value="1"/>
</dbReference>
<evidence type="ECO:0000313" key="3">
    <source>
        <dbReference type="Proteomes" id="UP001602089"/>
    </source>
</evidence>
<organism evidence="2 3">
    <name type="scientific">Nocardia elegans</name>
    <dbReference type="NCBI Taxonomy" id="300029"/>
    <lineage>
        <taxon>Bacteria</taxon>
        <taxon>Bacillati</taxon>
        <taxon>Actinomycetota</taxon>
        <taxon>Actinomycetes</taxon>
        <taxon>Mycobacteriales</taxon>
        <taxon>Nocardiaceae</taxon>
        <taxon>Nocardia</taxon>
    </lineage>
</organism>
<dbReference type="SMART" id="SM00829">
    <property type="entry name" value="PKS_ER"/>
    <property type="match status" value="1"/>
</dbReference>
<dbReference type="SUPFAM" id="SSF51735">
    <property type="entry name" value="NAD(P)-binding Rossmann-fold domains"/>
    <property type="match status" value="1"/>
</dbReference>
<proteinExistence type="predicted"/>
<dbReference type="GO" id="GO:0016491">
    <property type="term" value="F:oxidoreductase activity"/>
    <property type="evidence" value="ECO:0007669"/>
    <property type="project" value="UniProtKB-KW"/>
</dbReference>
<gene>
    <name evidence="2" type="ORF">ACFYY5_05670</name>
</gene>
<feature type="domain" description="Enoyl reductase (ER)" evidence="1">
    <location>
        <begin position="10"/>
        <end position="302"/>
    </location>
</feature>
<dbReference type="CDD" id="cd05289">
    <property type="entry name" value="MDR_like_2"/>
    <property type="match status" value="1"/>
</dbReference>
<dbReference type="PANTHER" id="PTHR43482">
    <property type="entry name" value="PROTEIN AST1-RELATED"/>
    <property type="match status" value="1"/>
</dbReference>
<dbReference type="RefSeq" id="WP_063909310.1">
    <property type="nucleotide sequence ID" value="NZ_JADLPS010000006.1"/>
</dbReference>
<dbReference type="InterPro" id="IPR011032">
    <property type="entry name" value="GroES-like_sf"/>
</dbReference>
<evidence type="ECO:0000259" key="1">
    <source>
        <dbReference type="SMART" id="SM00829"/>
    </source>
</evidence>
<dbReference type="InterPro" id="IPR052585">
    <property type="entry name" value="Lipid_raft_assoc_Zn_ADH"/>
</dbReference>
<dbReference type="Pfam" id="PF08240">
    <property type="entry name" value="ADH_N"/>
    <property type="match status" value="1"/>
</dbReference>
<dbReference type="InterPro" id="IPR036291">
    <property type="entry name" value="NAD(P)-bd_dom_sf"/>
</dbReference>
<dbReference type="PANTHER" id="PTHR43482:SF1">
    <property type="entry name" value="PROTEIN AST1-RELATED"/>
    <property type="match status" value="1"/>
</dbReference>
<accession>A0ABW6TBG2</accession>
<dbReference type="Gene3D" id="3.40.50.720">
    <property type="entry name" value="NAD(P)-binding Rossmann-like Domain"/>
    <property type="match status" value="1"/>
</dbReference>
<comment type="caution">
    <text evidence="2">The sequence shown here is derived from an EMBL/GenBank/DDBJ whole genome shotgun (WGS) entry which is preliminary data.</text>
</comment>
<dbReference type="InterPro" id="IPR013154">
    <property type="entry name" value="ADH-like_N"/>
</dbReference>
<dbReference type="Proteomes" id="UP001602089">
    <property type="component" value="Unassembled WGS sequence"/>
</dbReference>
<dbReference type="Pfam" id="PF13602">
    <property type="entry name" value="ADH_zinc_N_2"/>
    <property type="match status" value="1"/>
</dbReference>
<protein>
    <submittedName>
        <fullName evidence="2">NADP-dependent oxidoreductase</fullName>
        <ecNumber evidence="2">1.-.-.-</ecNumber>
    </submittedName>
</protein>
<dbReference type="SUPFAM" id="SSF50129">
    <property type="entry name" value="GroES-like"/>
    <property type="match status" value="1"/>
</dbReference>
<evidence type="ECO:0000313" key="2">
    <source>
        <dbReference type="EMBL" id="MFF4022314.1"/>
    </source>
</evidence>
<keyword evidence="2" id="KW-0560">Oxidoreductase</keyword>
<dbReference type="InterPro" id="IPR020843">
    <property type="entry name" value="ER"/>
</dbReference>
<dbReference type="EMBL" id="JBIATK010000002">
    <property type="protein sequence ID" value="MFF4022314.1"/>
    <property type="molecule type" value="Genomic_DNA"/>
</dbReference>
<name>A0ABW6TBG2_9NOCA</name>
<reference evidence="2 3" key="1">
    <citation type="submission" date="2024-10" db="EMBL/GenBank/DDBJ databases">
        <title>The Natural Products Discovery Center: Release of the First 8490 Sequenced Strains for Exploring Actinobacteria Biosynthetic Diversity.</title>
        <authorList>
            <person name="Kalkreuter E."/>
            <person name="Kautsar S.A."/>
            <person name="Yang D."/>
            <person name="Bader C.D."/>
            <person name="Teijaro C.N."/>
            <person name="Fluegel L."/>
            <person name="Davis C.M."/>
            <person name="Simpson J.R."/>
            <person name="Lauterbach L."/>
            <person name="Steele A.D."/>
            <person name="Gui C."/>
            <person name="Meng S."/>
            <person name="Li G."/>
            <person name="Viehrig K."/>
            <person name="Ye F."/>
            <person name="Su P."/>
            <person name="Kiefer A.F."/>
            <person name="Nichols A."/>
            <person name="Cepeda A.J."/>
            <person name="Yan W."/>
            <person name="Fan B."/>
            <person name="Jiang Y."/>
            <person name="Adhikari A."/>
            <person name="Zheng C.-J."/>
            <person name="Schuster L."/>
            <person name="Cowan T.M."/>
            <person name="Smanski M.J."/>
            <person name="Chevrette M.G."/>
            <person name="De Carvalho L.P.S."/>
            <person name="Shen B."/>
        </authorList>
    </citation>
    <scope>NUCLEOTIDE SEQUENCE [LARGE SCALE GENOMIC DNA]</scope>
    <source>
        <strain evidence="2 3">NPDC001867</strain>
    </source>
</reference>